<accession>A0A1I0N4F7</accession>
<dbReference type="OrthoDB" id="99721at2157"/>
<feature type="transmembrane region" description="Helical" evidence="6">
    <location>
        <begin position="7"/>
        <end position="28"/>
    </location>
</feature>
<protein>
    <submittedName>
        <fullName evidence="7">Neurotransmitter:Na+ symporter, NSS family</fullName>
    </submittedName>
</protein>
<gene>
    <name evidence="7" type="ORF">SAMN05216285_1311</name>
</gene>
<sequence>MAQRETWATRTGFILAAVGSAVGLGNIWRFPFVAGEGGGAAFLVMYLLFVGLIGFPAILVEFVVGRRTERNPVGALMQLGGNTWKYIGGVFIVTGFVILSYYSVVAGWFIRYFLEGLRSSYASQLAGFESAAAEAGAPVAAVMFGELSTGIDAFVFHTLFMAVTIGVVALGIRRGIELATKLMVPAIVLLLVGMAVWAFTLSGSSAGYEYYLSPEFGVILDNWTSLLPAAAGQAFFTLSLGMGVMITYASYLGEDRNLTKDALTIIGFDTGIAFLTGLVVFPIFFAAGITEPGEGGPGAIFVSMTEAFATLSGGRILGILFFGTVAIAALSSAISLLEVVTAYLIDEKGVERWKASLGMGGVIYLLGVPVTFDLIFLDLLDLFADGILLVFGALVLMILVGWIAPQFAVEELSKGIGDLGSLGQAWIWAVRVPIIIVLLVSLSLGVMDYVEFLTTDFSGWLTENL</sequence>
<feature type="transmembrane region" description="Helical" evidence="6">
    <location>
        <begin position="153"/>
        <end position="172"/>
    </location>
</feature>
<reference evidence="8" key="1">
    <citation type="submission" date="2016-10" db="EMBL/GenBank/DDBJ databases">
        <authorList>
            <person name="Varghese N."/>
        </authorList>
    </citation>
    <scope>NUCLEOTIDE SEQUENCE [LARGE SCALE GENOMIC DNA]</scope>
    <source>
        <strain evidence="8">CGMCC 1.12284</strain>
    </source>
</reference>
<keyword evidence="5 6" id="KW-0472">Membrane</keyword>
<feature type="transmembrane region" description="Helical" evidence="6">
    <location>
        <begin position="383"/>
        <end position="404"/>
    </location>
</feature>
<feature type="transmembrane region" description="Helical" evidence="6">
    <location>
        <begin position="357"/>
        <end position="377"/>
    </location>
</feature>
<evidence type="ECO:0000256" key="6">
    <source>
        <dbReference type="SAM" id="Phobius"/>
    </source>
</evidence>
<feature type="transmembrane region" description="Helical" evidence="6">
    <location>
        <begin position="316"/>
        <end position="345"/>
    </location>
</feature>
<dbReference type="InterPro" id="IPR037272">
    <property type="entry name" value="SNS_sf"/>
</dbReference>
<dbReference type="STRING" id="1202768.SAMN05216285_1311"/>
<dbReference type="InterPro" id="IPR000175">
    <property type="entry name" value="Na/ntran_symport"/>
</dbReference>
<dbReference type="RefSeq" id="WP_049991613.1">
    <property type="nucleotide sequence ID" value="NZ_FOIS01000002.1"/>
</dbReference>
<dbReference type="PANTHER" id="PTHR42948">
    <property type="entry name" value="TRANSPORTER"/>
    <property type="match status" value="1"/>
</dbReference>
<evidence type="ECO:0000256" key="2">
    <source>
        <dbReference type="ARBA" id="ARBA00022448"/>
    </source>
</evidence>
<dbReference type="InterPro" id="IPR047218">
    <property type="entry name" value="YocR/YhdH-like"/>
</dbReference>
<dbReference type="SUPFAM" id="SSF161070">
    <property type="entry name" value="SNF-like"/>
    <property type="match status" value="1"/>
</dbReference>
<keyword evidence="4 6" id="KW-1133">Transmembrane helix</keyword>
<feature type="transmembrane region" description="Helical" evidence="6">
    <location>
        <begin position="184"/>
        <end position="206"/>
    </location>
</feature>
<keyword evidence="2" id="KW-0813">Transport</keyword>
<organism evidence="7 8">
    <name type="scientific">Natrinema salifodinae</name>
    <dbReference type="NCBI Taxonomy" id="1202768"/>
    <lineage>
        <taxon>Archaea</taxon>
        <taxon>Methanobacteriati</taxon>
        <taxon>Methanobacteriota</taxon>
        <taxon>Stenosarchaea group</taxon>
        <taxon>Halobacteria</taxon>
        <taxon>Halobacteriales</taxon>
        <taxon>Natrialbaceae</taxon>
        <taxon>Natrinema</taxon>
    </lineage>
</organism>
<comment type="subcellular location">
    <subcellularLocation>
        <location evidence="1">Membrane</location>
        <topology evidence="1">Multi-pass membrane protein</topology>
    </subcellularLocation>
</comment>
<proteinExistence type="predicted"/>
<name>A0A1I0N4F7_9EURY</name>
<dbReference type="AlphaFoldDB" id="A0A1I0N4F7"/>
<dbReference type="GO" id="GO:0016020">
    <property type="term" value="C:membrane"/>
    <property type="evidence" value="ECO:0007669"/>
    <property type="project" value="UniProtKB-SubCell"/>
</dbReference>
<feature type="transmembrane region" description="Helical" evidence="6">
    <location>
        <begin position="226"/>
        <end position="251"/>
    </location>
</feature>
<dbReference type="CDD" id="cd10336">
    <property type="entry name" value="SLC6sbd_Tyt1-Like"/>
    <property type="match status" value="1"/>
</dbReference>
<feature type="transmembrane region" description="Helical" evidence="6">
    <location>
        <begin position="263"/>
        <end position="287"/>
    </location>
</feature>
<keyword evidence="8" id="KW-1185">Reference proteome</keyword>
<dbReference type="eggNOG" id="arCOG04466">
    <property type="taxonomic scope" value="Archaea"/>
</dbReference>
<dbReference type="Proteomes" id="UP000183275">
    <property type="component" value="Unassembled WGS sequence"/>
</dbReference>
<keyword evidence="3 6" id="KW-0812">Transmembrane</keyword>
<feature type="transmembrane region" description="Helical" evidence="6">
    <location>
        <begin position="86"/>
        <end position="110"/>
    </location>
</feature>
<dbReference type="PANTHER" id="PTHR42948:SF1">
    <property type="entry name" value="TRANSPORTER"/>
    <property type="match status" value="1"/>
</dbReference>
<dbReference type="PRINTS" id="PR00176">
    <property type="entry name" value="NANEUSMPORT"/>
</dbReference>
<feature type="transmembrane region" description="Helical" evidence="6">
    <location>
        <begin position="40"/>
        <end position="65"/>
    </location>
</feature>
<feature type="transmembrane region" description="Helical" evidence="6">
    <location>
        <begin position="425"/>
        <end position="447"/>
    </location>
</feature>
<dbReference type="Pfam" id="PF00209">
    <property type="entry name" value="SNF"/>
    <property type="match status" value="2"/>
</dbReference>
<dbReference type="PROSITE" id="PS50267">
    <property type="entry name" value="NA_NEUROTRAN_SYMP_3"/>
    <property type="match status" value="1"/>
</dbReference>
<evidence type="ECO:0000256" key="3">
    <source>
        <dbReference type="ARBA" id="ARBA00022692"/>
    </source>
</evidence>
<evidence type="ECO:0000313" key="8">
    <source>
        <dbReference type="Proteomes" id="UP000183275"/>
    </source>
</evidence>
<evidence type="ECO:0000256" key="4">
    <source>
        <dbReference type="ARBA" id="ARBA00022989"/>
    </source>
</evidence>
<dbReference type="EMBL" id="FOIS01000002">
    <property type="protein sequence ID" value="SEV95721.1"/>
    <property type="molecule type" value="Genomic_DNA"/>
</dbReference>
<evidence type="ECO:0000313" key="7">
    <source>
        <dbReference type="EMBL" id="SEV95721.1"/>
    </source>
</evidence>
<evidence type="ECO:0000256" key="5">
    <source>
        <dbReference type="ARBA" id="ARBA00023136"/>
    </source>
</evidence>
<dbReference type="NCBIfam" id="NF037979">
    <property type="entry name" value="Na_transp"/>
    <property type="match status" value="1"/>
</dbReference>
<evidence type="ECO:0000256" key="1">
    <source>
        <dbReference type="ARBA" id="ARBA00004141"/>
    </source>
</evidence>